<sequence>MFKPDQEVVITVRFPRDVSEEVLQLLHEKREMEGPTGMGELLVKSIIKDLYSTTEIAKQRGITRRGAAKAAREEATKGNPWPQKNDNGDWVAPLVEWERIFKKRKKKTED</sequence>
<dbReference type="Proteomes" id="UP000241639">
    <property type="component" value="Unassembled WGS sequence"/>
</dbReference>
<protein>
    <submittedName>
        <fullName evidence="2">Uncharacterized protein</fullName>
    </submittedName>
</protein>
<organism evidence="2 3">
    <name type="scientific">Desmospora activa DSM 45169</name>
    <dbReference type="NCBI Taxonomy" id="1121389"/>
    <lineage>
        <taxon>Bacteria</taxon>
        <taxon>Bacillati</taxon>
        <taxon>Bacillota</taxon>
        <taxon>Bacilli</taxon>
        <taxon>Bacillales</taxon>
        <taxon>Thermoactinomycetaceae</taxon>
        <taxon>Desmospora</taxon>
    </lineage>
</organism>
<reference evidence="2 3" key="1">
    <citation type="submission" date="2018-04" db="EMBL/GenBank/DDBJ databases">
        <title>Genomic Encyclopedia of Archaeal and Bacterial Type Strains, Phase II (KMG-II): from individual species to whole genera.</title>
        <authorList>
            <person name="Goeker M."/>
        </authorList>
    </citation>
    <scope>NUCLEOTIDE SEQUENCE [LARGE SCALE GENOMIC DNA]</scope>
    <source>
        <strain evidence="2 3">DSM 45169</strain>
    </source>
</reference>
<feature type="region of interest" description="Disordered" evidence="1">
    <location>
        <begin position="62"/>
        <end position="90"/>
    </location>
</feature>
<dbReference type="RefSeq" id="WP_107728657.1">
    <property type="nucleotide sequence ID" value="NZ_PZZP01000005.1"/>
</dbReference>
<accession>A0A2T4YZS5</accession>
<keyword evidence="3" id="KW-1185">Reference proteome</keyword>
<evidence type="ECO:0000313" key="3">
    <source>
        <dbReference type="Proteomes" id="UP000241639"/>
    </source>
</evidence>
<evidence type="ECO:0000256" key="1">
    <source>
        <dbReference type="SAM" id="MobiDB-lite"/>
    </source>
</evidence>
<proteinExistence type="predicted"/>
<name>A0A2T4YZS5_9BACL</name>
<dbReference type="AlphaFoldDB" id="A0A2T4YZS5"/>
<comment type="caution">
    <text evidence="2">The sequence shown here is derived from an EMBL/GenBank/DDBJ whole genome shotgun (WGS) entry which is preliminary data.</text>
</comment>
<evidence type="ECO:0000313" key="2">
    <source>
        <dbReference type="EMBL" id="PTM52709.1"/>
    </source>
</evidence>
<gene>
    <name evidence="2" type="ORF">C8J48_3702</name>
</gene>
<dbReference type="EMBL" id="PZZP01000005">
    <property type="protein sequence ID" value="PTM52709.1"/>
    <property type="molecule type" value="Genomic_DNA"/>
</dbReference>